<sequence length="441" mass="45851">MHNPALLVLADLALVLALGSLLKPLLRRLRQPPVIAEIVAGLALGPSLLGLLPGNPTEVLFPAPVRESLSAIAQVGILLFMFLIGWEMNMGQLRRQRGEVLAVSLSAIAVPFLAGMALATYLYAHHDTVGGHRVDSLGFKLFVGAAMAITAFPVLARIVRDCGLRKSRVGTVALAGAAVGDLIAWCLLIVVSVVAVSAGPERLVRVALLGAVLAAVLVLLVRPLLRRLLRPRAGRLPELVLPVLAAGALATAYCAAVIGLDGIFGAFAFGLVMPRDLEPAVSERISSPFEQITALLMPVFFVTTGLSVDITRLGGSGLLELAAILVVACLSKMLAAYGTGRLIGLGHRDAGLLGFLMNTRGLTELVILNAGMSLGVLDVPMFTMMVIMALVTTGMAGFVLPRAEPEQPTIPAPAPRPHAGEGSPTDASAGAAPQHSGAPTR</sequence>
<dbReference type="Pfam" id="PF00999">
    <property type="entry name" value="Na_H_Exchanger"/>
    <property type="match status" value="1"/>
</dbReference>
<organism evidence="10 11">
    <name type="scientific">Streptomyces viridochromogenes Tue57</name>
    <dbReference type="NCBI Taxonomy" id="1160705"/>
    <lineage>
        <taxon>Bacteria</taxon>
        <taxon>Bacillati</taxon>
        <taxon>Actinomycetota</taxon>
        <taxon>Actinomycetes</taxon>
        <taxon>Kitasatosporales</taxon>
        <taxon>Streptomycetaceae</taxon>
        <taxon>Streptomyces</taxon>
    </lineage>
</organism>
<dbReference type="PANTHER" id="PTHR32468">
    <property type="entry name" value="CATION/H + ANTIPORTER"/>
    <property type="match status" value="1"/>
</dbReference>
<feature type="transmembrane region" description="Helical" evidence="8">
    <location>
        <begin position="292"/>
        <end position="311"/>
    </location>
</feature>
<protein>
    <submittedName>
        <fullName evidence="10">Putative membrane antiporter</fullName>
    </submittedName>
</protein>
<feature type="transmembrane region" description="Helical" evidence="8">
    <location>
        <begin position="241"/>
        <end position="272"/>
    </location>
</feature>
<dbReference type="RefSeq" id="WP_003998066.1">
    <property type="nucleotide sequence ID" value="NZ_AMLP01000089.1"/>
</dbReference>
<evidence type="ECO:0000256" key="5">
    <source>
        <dbReference type="ARBA" id="ARBA00023065"/>
    </source>
</evidence>
<dbReference type="GO" id="GO:0016020">
    <property type="term" value="C:membrane"/>
    <property type="evidence" value="ECO:0007669"/>
    <property type="project" value="UniProtKB-SubCell"/>
</dbReference>
<evidence type="ECO:0000313" key="11">
    <source>
        <dbReference type="Proteomes" id="UP000011205"/>
    </source>
</evidence>
<dbReference type="Gene3D" id="1.20.1530.20">
    <property type="match status" value="1"/>
</dbReference>
<feature type="domain" description="Cation/H+ exchanger transmembrane" evidence="9">
    <location>
        <begin position="19"/>
        <end position="401"/>
    </location>
</feature>
<feature type="region of interest" description="Disordered" evidence="7">
    <location>
        <begin position="404"/>
        <end position="441"/>
    </location>
</feature>
<dbReference type="InterPro" id="IPR006153">
    <property type="entry name" value="Cation/H_exchanger_TM"/>
</dbReference>
<dbReference type="InterPro" id="IPR050794">
    <property type="entry name" value="CPA2_transporter"/>
</dbReference>
<feature type="transmembrane region" description="Helical" evidence="8">
    <location>
        <begin position="6"/>
        <end position="22"/>
    </location>
</feature>
<dbReference type="EMBL" id="AMLP01000089">
    <property type="protein sequence ID" value="ELS56304.1"/>
    <property type="molecule type" value="Genomic_DNA"/>
</dbReference>
<keyword evidence="6 8" id="KW-0472">Membrane</keyword>
<feature type="transmembrane region" description="Helical" evidence="8">
    <location>
        <begin position="136"/>
        <end position="159"/>
    </location>
</feature>
<dbReference type="PANTHER" id="PTHR32468:SF0">
    <property type="entry name" value="K(+)_H(+) ANTIPORTER 1"/>
    <property type="match status" value="1"/>
</dbReference>
<evidence type="ECO:0000256" key="2">
    <source>
        <dbReference type="ARBA" id="ARBA00022448"/>
    </source>
</evidence>
<feature type="transmembrane region" description="Helical" evidence="8">
    <location>
        <begin position="203"/>
        <end position="221"/>
    </location>
</feature>
<comment type="caution">
    <text evidence="10">The sequence shown here is derived from an EMBL/GenBank/DDBJ whole genome shotgun (WGS) entry which is preliminary data.</text>
</comment>
<dbReference type="GO" id="GO:1902600">
    <property type="term" value="P:proton transmembrane transport"/>
    <property type="evidence" value="ECO:0007669"/>
    <property type="project" value="InterPro"/>
</dbReference>
<evidence type="ECO:0000313" key="10">
    <source>
        <dbReference type="EMBL" id="ELS56304.1"/>
    </source>
</evidence>
<feature type="transmembrane region" description="Helical" evidence="8">
    <location>
        <begin position="381"/>
        <end position="400"/>
    </location>
</feature>
<evidence type="ECO:0000256" key="4">
    <source>
        <dbReference type="ARBA" id="ARBA00022989"/>
    </source>
</evidence>
<keyword evidence="5" id="KW-0406">Ion transport</keyword>
<comment type="subcellular location">
    <subcellularLocation>
        <location evidence="1">Membrane</location>
        <topology evidence="1">Multi-pass membrane protein</topology>
    </subcellularLocation>
</comment>
<evidence type="ECO:0000256" key="1">
    <source>
        <dbReference type="ARBA" id="ARBA00004141"/>
    </source>
</evidence>
<keyword evidence="2" id="KW-0813">Transport</keyword>
<dbReference type="Proteomes" id="UP000011205">
    <property type="component" value="Unassembled WGS sequence"/>
</dbReference>
<feature type="transmembrane region" description="Helical" evidence="8">
    <location>
        <begin position="71"/>
        <end position="88"/>
    </location>
</feature>
<feature type="transmembrane region" description="Helical" evidence="8">
    <location>
        <begin position="100"/>
        <end position="124"/>
    </location>
</feature>
<evidence type="ECO:0000256" key="3">
    <source>
        <dbReference type="ARBA" id="ARBA00022692"/>
    </source>
</evidence>
<evidence type="ECO:0000259" key="9">
    <source>
        <dbReference type="Pfam" id="PF00999"/>
    </source>
</evidence>
<gene>
    <name evidence="10" type="ORF">STVIR_2727</name>
</gene>
<feature type="transmembrane region" description="Helical" evidence="8">
    <location>
        <begin position="171"/>
        <end position="197"/>
    </location>
</feature>
<dbReference type="GO" id="GO:0015297">
    <property type="term" value="F:antiporter activity"/>
    <property type="evidence" value="ECO:0007669"/>
    <property type="project" value="InterPro"/>
</dbReference>
<evidence type="ECO:0000256" key="6">
    <source>
        <dbReference type="ARBA" id="ARBA00023136"/>
    </source>
</evidence>
<evidence type="ECO:0000256" key="8">
    <source>
        <dbReference type="SAM" id="Phobius"/>
    </source>
</evidence>
<keyword evidence="4 8" id="KW-1133">Transmembrane helix</keyword>
<dbReference type="PATRIC" id="fig|1160705.3.peg.2702"/>
<feature type="transmembrane region" description="Helical" evidence="8">
    <location>
        <begin position="34"/>
        <end position="51"/>
    </location>
</feature>
<proteinExistence type="predicted"/>
<dbReference type="AlphaFoldDB" id="L8PJ94"/>
<reference evidence="10 11" key="1">
    <citation type="journal article" date="2013" name="Genome Announc.">
        <title>Draft Genome Sequence of Streptomyces viridochromogenes Strain Tu57, Producer of Avilamycin.</title>
        <authorList>
            <person name="Gruning B.A."/>
            <person name="Erxleben A."/>
            <person name="Hahnlein A."/>
            <person name="Gunther S."/>
        </authorList>
    </citation>
    <scope>NUCLEOTIDE SEQUENCE [LARGE SCALE GENOMIC DNA]</scope>
    <source>
        <strain evidence="10 11">Tue57</strain>
    </source>
</reference>
<evidence type="ECO:0000256" key="7">
    <source>
        <dbReference type="SAM" id="MobiDB-lite"/>
    </source>
</evidence>
<dbReference type="InterPro" id="IPR038770">
    <property type="entry name" value="Na+/solute_symporter_sf"/>
</dbReference>
<feature type="transmembrane region" description="Helical" evidence="8">
    <location>
        <begin position="318"/>
        <end position="338"/>
    </location>
</feature>
<name>L8PJ94_STRVR</name>
<keyword evidence="3 8" id="KW-0812">Transmembrane</keyword>
<accession>L8PJ94</accession>